<gene>
    <name evidence="2" type="ORF">HMPREF9498_00026</name>
</gene>
<proteinExistence type="predicted"/>
<comment type="caution">
    <text evidence="2">The sequence shown here is derived from an EMBL/GenBank/DDBJ whole genome shotgun (WGS) entry which is preliminary data.</text>
</comment>
<organism evidence="2 3">
    <name type="scientific">Enterococcus faecalis TX4248</name>
    <dbReference type="NCBI Taxonomy" id="749495"/>
    <lineage>
        <taxon>Bacteria</taxon>
        <taxon>Bacillati</taxon>
        <taxon>Bacillota</taxon>
        <taxon>Bacilli</taxon>
        <taxon>Lactobacillales</taxon>
        <taxon>Enterococcaceae</taxon>
        <taxon>Enterococcus</taxon>
    </lineage>
</organism>
<evidence type="ECO:0008006" key="4">
    <source>
        <dbReference type="Google" id="ProtNLM"/>
    </source>
</evidence>
<evidence type="ECO:0000313" key="2">
    <source>
        <dbReference type="EMBL" id="EFM84338.1"/>
    </source>
</evidence>
<evidence type="ECO:0000313" key="3">
    <source>
        <dbReference type="Proteomes" id="UP000004846"/>
    </source>
</evidence>
<sequence length="47" mass="5175">MNVSTKIYEKRGLLSIAEALALMISFGSFIATLIFGILEAVKEDNKK</sequence>
<dbReference type="RefSeq" id="WP_002391551.1">
    <property type="nucleotide sequence ID" value="NZ_GL454408.1"/>
</dbReference>
<protein>
    <recommendedName>
        <fullName evidence="4">Holin-like toxin</fullName>
    </recommendedName>
</protein>
<evidence type="ECO:0000256" key="1">
    <source>
        <dbReference type="SAM" id="Phobius"/>
    </source>
</evidence>
<dbReference type="InterPro" id="IPR031616">
    <property type="entry name" value="BsrE-like"/>
</dbReference>
<reference evidence="2 3" key="1">
    <citation type="submission" date="2010-07" db="EMBL/GenBank/DDBJ databases">
        <authorList>
            <person name="Sid Ahmed O."/>
        </authorList>
    </citation>
    <scope>NUCLEOTIDE SEQUENCE [LARGE SCALE GENOMIC DNA]</scope>
    <source>
        <strain evidence="2 3">TX4248</strain>
    </source>
</reference>
<dbReference type="AlphaFoldDB" id="A0A125WAU0"/>
<name>A0A125WAU0_ENTFL</name>
<keyword evidence="1" id="KW-0472">Membrane</keyword>
<feature type="transmembrane region" description="Helical" evidence="1">
    <location>
        <begin position="12"/>
        <end position="38"/>
    </location>
</feature>
<keyword evidence="1" id="KW-1133">Transmembrane helix</keyword>
<dbReference type="HOGENOM" id="CLU_205161_1_0_9"/>
<dbReference type="EMBL" id="AEBR01000002">
    <property type="protein sequence ID" value="EFM84338.1"/>
    <property type="molecule type" value="Genomic_DNA"/>
</dbReference>
<keyword evidence="1" id="KW-0812">Transmembrane</keyword>
<accession>A0A125WAU0</accession>
<dbReference type="Proteomes" id="UP000004846">
    <property type="component" value="Unassembled WGS sequence"/>
</dbReference>
<dbReference type="Pfam" id="PF16935">
    <property type="entry name" value="Hol_Tox"/>
    <property type="match status" value="1"/>
</dbReference>